<dbReference type="Proteomes" id="UP001501218">
    <property type="component" value="Unassembled WGS sequence"/>
</dbReference>
<reference evidence="1 2" key="1">
    <citation type="journal article" date="2019" name="Int. J. Syst. Evol. Microbiol.">
        <title>The Global Catalogue of Microorganisms (GCM) 10K type strain sequencing project: providing services to taxonomists for standard genome sequencing and annotation.</title>
        <authorList>
            <consortium name="The Broad Institute Genomics Platform"/>
            <consortium name="The Broad Institute Genome Sequencing Center for Infectious Disease"/>
            <person name="Wu L."/>
            <person name="Ma J."/>
        </authorList>
    </citation>
    <scope>NUCLEOTIDE SEQUENCE [LARGE SCALE GENOMIC DNA]</scope>
    <source>
        <strain evidence="1 2">JCM 16221</strain>
    </source>
</reference>
<evidence type="ECO:0000313" key="2">
    <source>
        <dbReference type="Proteomes" id="UP001501218"/>
    </source>
</evidence>
<keyword evidence="2" id="KW-1185">Reference proteome</keyword>
<sequence>MAVPFEHRLRPGIGEHAASEFVELAQSHPHRDVLAHRIQHPGHETTGSAQRLDLTAGFELDHSPRSAFSAIPTRS</sequence>
<comment type="caution">
    <text evidence="1">The sequence shown here is derived from an EMBL/GenBank/DDBJ whole genome shotgun (WGS) entry which is preliminary data.</text>
</comment>
<dbReference type="EMBL" id="BAAARA010000010">
    <property type="protein sequence ID" value="GAA2351985.1"/>
    <property type="molecule type" value="Genomic_DNA"/>
</dbReference>
<evidence type="ECO:0000313" key="1">
    <source>
        <dbReference type="EMBL" id="GAA2351985.1"/>
    </source>
</evidence>
<organism evidence="1 2">
    <name type="scientific">Saccharopolyspora halophila</name>
    <dbReference type="NCBI Taxonomy" id="405551"/>
    <lineage>
        <taxon>Bacteria</taxon>
        <taxon>Bacillati</taxon>
        <taxon>Actinomycetota</taxon>
        <taxon>Actinomycetes</taxon>
        <taxon>Pseudonocardiales</taxon>
        <taxon>Pseudonocardiaceae</taxon>
        <taxon>Saccharopolyspora</taxon>
    </lineage>
</organism>
<name>A0ABN3GHY2_9PSEU</name>
<accession>A0ABN3GHY2</accession>
<gene>
    <name evidence="1" type="ORF">GCM10009854_32360</name>
</gene>
<protein>
    <submittedName>
        <fullName evidence="1">Uncharacterized protein</fullName>
    </submittedName>
</protein>
<proteinExistence type="predicted"/>